<reference evidence="3" key="1">
    <citation type="submission" date="2024-06" db="EMBL/GenBank/DDBJ databases">
        <title>Draft Genome Sequence of Deinococcus sonorensis Type Strain KR-87, a Biofilm Producing Representative of the Genus Deinococcus.</title>
        <authorList>
            <person name="Boren L.S."/>
            <person name="Grosso R.A."/>
            <person name="Hugenberg-Cox A.N."/>
            <person name="Hill J.T.E."/>
            <person name="Albert C.M."/>
            <person name="Tuohy J.M."/>
        </authorList>
    </citation>
    <scope>NUCLEOTIDE SEQUENCE</scope>
    <source>
        <strain evidence="3">KR-87</strain>
        <plasmid evidence="3">pDson01</plasmid>
    </source>
</reference>
<gene>
    <name evidence="3" type="primary">pcaB</name>
    <name evidence="3" type="ORF">ABOD76_01760</name>
</gene>
<dbReference type="KEGG" id="dsc:ABOD76_01760"/>
<dbReference type="EC" id="5.5.1.2" evidence="3"/>
<dbReference type="PROSITE" id="PS00163">
    <property type="entry name" value="FUMARATE_LYASES"/>
    <property type="match status" value="1"/>
</dbReference>
<keyword evidence="3" id="KW-0614">Plasmid</keyword>
<dbReference type="CDD" id="cd01597">
    <property type="entry name" value="pCLME"/>
    <property type="match status" value="1"/>
</dbReference>
<protein>
    <submittedName>
        <fullName evidence="3">3-carboxy-cis,cis-muconate cycloisomerase</fullName>
        <ecNumber evidence="3">5.5.1.2</ecNumber>
    </submittedName>
</protein>
<dbReference type="GO" id="GO:0019619">
    <property type="term" value="P:3,4-dihydroxybenzoate catabolic process"/>
    <property type="evidence" value="ECO:0007669"/>
    <property type="project" value="InterPro"/>
</dbReference>
<dbReference type="Gene3D" id="1.20.200.10">
    <property type="entry name" value="Fumarase/aspartase (Central domain)"/>
    <property type="match status" value="1"/>
</dbReference>
<dbReference type="InterPro" id="IPR000362">
    <property type="entry name" value="Fumarate_lyase_fam"/>
</dbReference>
<dbReference type="PRINTS" id="PR00145">
    <property type="entry name" value="ARGSUCLYASE"/>
</dbReference>
<dbReference type="InterPro" id="IPR019468">
    <property type="entry name" value="AdenyloSucc_lyase_C"/>
</dbReference>
<dbReference type="EMBL" id="CP158297">
    <property type="protein sequence ID" value="XBV83803.1"/>
    <property type="molecule type" value="Genomic_DNA"/>
</dbReference>
<organism evidence="3">
    <name type="scientific">Deinococcus sonorensis KR-87</name>
    <dbReference type="NCBI Taxonomy" id="694439"/>
    <lineage>
        <taxon>Bacteria</taxon>
        <taxon>Thermotogati</taxon>
        <taxon>Deinococcota</taxon>
        <taxon>Deinococci</taxon>
        <taxon>Deinococcales</taxon>
        <taxon>Deinococcaceae</taxon>
        <taxon>Deinococcus</taxon>
    </lineage>
</organism>
<dbReference type="GO" id="GO:0047472">
    <property type="term" value="F:3-carboxy-cis,cis-muconate cycloisomerase activity"/>
    <property type="evidence" value="ECO:0007669"/>
    <property type="project" value="UniProtKB-EC"/>
</dbReference>
<comment type="similarity">
    <text evidence="1">Belongs to the class-II fumarase/aspartase family.</text>
</comment>
<dbReference type="SMART" id="SM00998">
    <property type="entry name" value="ADSL_C"/>
    <property type="match status" value="1"/>
</dbReference>
<keyword evidence="3" id="KW-0413">Isomerase</keyword>
<evidence type="ECO:0000259" key="2">
    <source>
        <dbReference type="SMART" id="SM00998"/>
    </source>
</evidence>
<dbReference type="NCBIfam" id="TIGR02426">
    <property type="entry name" value="protocat_pcaB"/>
    <property type="match status" value="1"/>
</dbReference>
<evidence type="ECO:0000313" key="3">
    <source>
        <dbReference type="EMBL" id="XBV83803.1"/>
    </source>
</evidence>
<dbReference type="InterPro" id="IPR022761">
    <property type="entry name" value="Fumarate_lyase_N"/>
</dbReference>
<dbReference type="InterPro" id="IPR020557">
    <property type="entry name" value="Fumarate_lyase_CS"/>
</dbReference>
<dbReference type="Pfam" id="PF00206">
    <property type="entry name" value="Lyase_1"/>
    <property type="match status" value="1"/>
</dbReference>
<dbReference type="Gene3D" id="1.10.40.30">
    <property type="entry name" value="Fumarase/aspartase (C-terminal domain)"/>
    <property type="match status" value="1"/>
</dbReference>
<dbReference type="InterPro" id="IPR008948">
    <property type="entry name" value="L-Aspartase-like"/>
</dbReference>
<dbReference type="RefSeq" id="WP_350241560.1">
    <property type="nucleotide sequence ID" value="NZ_CP158297.1"/>
</dbReference>
<dbReference type="PANTHER" id="PTHR43172:SF2">
    <property type="entry name" value="ADENYLOSUCCINATE LYASE C-TERMINAL DOMAIN-CONTAINING PROTEIN"/>
    <property type="match status" value="1"/>
</dbReference>
<dbReference type="SUPFAM" id="SSF48557">
    <property type="entry name" value="L-aspartase-like"/>
    <property type="match status" value="1"/>
</dbReference>
<dbReference type="InterPro" id="IPR012789">
    <property type="entry name" value="Protocat_PcaB-like"/>
</dbReference>
<dbReference type="PRINTS" id="PR00149">
    <property type="entry name" value="FUMRATELYASE"/>
</dbReference>
<dbReference type="AlphaFoldDB" id="A0AAU7U608"/>
<sequence length="453" mass="47769">MPLTPADSALFGGMFTQPDVAALYTDDAYLRRLMQVEAALARAQARLGLIPTASAQAITALAEQFHVDVRPLSEGLLQDGVPVPALLAQLRPALPEAAREHLHFGATTQDIVDTAFVLGARAALGVLRRLLLDVTDALAALARTHAATLMPGRTHAQQALPITFGLKAGGWLTPLLRHLDRLSELEARLYTVSFGGAAGTLAALGERGLDVASALAQELHLAVPPTPWHTQRDTVLELAAWLTGVCTSLGKLAQDAILLAQSEVGELAERGGGSSTMPQKQNPITSELILAAASTAAGLLAAVARSGIQEHERGTHGWQVEWLTVPQLLGLTGAALAHTARLLTGVQVNAGRMAQNVTASNGVMLAEALSFALSTVMSREEAHSTVKAAARRAAAGEGHLTKLVRQDLGARAEAIAWTDLTEARALGVTDLFIQRALDEYARVRGPVPHQERP</sequence>
<evidence type="ECO:0000256" key="1">
    <source>
        <dbReference type="ARBA" id="ARBA00034772"/>
    </source>
</evidence>
<proteinExistence type="inferred from homology"/>
<accession>A0AAU7U608</accession>
<geneLocation type="plasmid" evidence="3">
    <name>pDson01</name>
</geneLocation>
<dbReference type="PANTHER" id="PTHR43172">
    <property type="entry name" value="ADENYLOSUCCINATE LYASE"/>
    <property type="match status" value="1"/>
</dbReference>
<name>A0AAU7U608_9DEIO</name>
<feature type="domain" description="Adenylosuccinate lyase C-terminal" evidence="2">
    <location>
        <begin position="361"/>
        <end position="437"/>
    </location>
</feature>